<dbReference type="OrthoDB" id="301067at2759"/>
<reference evidence="1" key="1">
    <citation type="submission" date="2021-01" db="EMBL/GenBank/DDBJ databases">
        <authorList>
            <consortium name="Genoscope - CEA"/>
            <person name="William W."/>
        </authorList>
    </citation>
    <scope>NUCLEOTIDE SEQUENCE</scope>
</reference>
<dbReference type="AlphaFoldDB" id="A0A8S1PGF9"/>
<comment type="caution">
    <text evidence="1">The sequence shown here is derived from an EMBL/GenBank/DDBJ whole genome shotgun (WGS) entry which is preliminary data.</text>
</comment>
<keyword evidence="2" id="KW-1185">Reference proteome</keyword>
<accession>A0A8S1PGF9</accession>
<dbReference type="EMBL" id="CAJJDN010000077">
    <property type="protein sequence ID" value="CAD8102372.1"/>
    <property type="molecule type" value="Genomic_DNA"/>
</dbReference>
<protein>
    <submittedName>
        <fullName evidence="1">Uncharacterized protein</fullName>
    </submittedName>
</protein>
<evidence type="ECO:0000313" key="1">
    <source>
        <dbReference type="EMBL" id="CAD8102372.1"/>
    </source>
</evidence>
<organism evidence="1 2">
    <name type="scientific">Paramecium sonneborni</name>
    <dbReference type="NCBI Taxonomy" id="65129"/>
    <lineage>
        <taxon>Eukaryota</taxon>
        <taxon>Sar</taxon>
        <taxon>Alveolata</taxon>
        <taxon>Ciliophora</taxon>
        <taxon>Intramacronucleata</taxon>
        <taxon>Oligohymenophorea</taxon>
        <taxon>Peniculida</taxon>
        <taxon>Parameciidae</taxon>
        <taxon>Paramecium</taxon>
    </lineage>
</organism>
<gene>
    <name evidence="1" type="ORF">PSON_ATCC_30995.1.T0770228</name>
</gene>
<dbReference type="Proteomes" id="UP000692954">
    <property type="component" value="Unassembled WGS sequence"/>
</dbReference>
<sequence length="103" mass="12326">MTKLIYFLESQQFELKNIMNLLNQVIQTCIIRRFLNIQEKFLINRGMECANNQRTLAEKQSSLNYIALQSCLFDDLNQEVYDYGSDGYRPIIQRFDKERLIYS</sequence>
<evidence type="ECO:0000313" key="2">
    <source>
        <dbReference type="Proteomes" id="UP000692954"/>
    </source>
</evidence>
<name>A0A8S1PGF9_9CILI</name>
<proteinExistence type="predicted"/>